<sequence>MPLLKGIHQHEERVLSFHSREIVNKFQQATISDIRTPLPQIYDRIRHEYGTATKMSMFQQIRWTGYRKRLKVLPPCPKRTNLRSFEIPQSFHLNSLKEPFLIHDSADPYRIIVFASKTSLRYLGTKPVCYSATEKKDLKTYLTLFQSLKDAAIAFGINIAPSSHLIDFEIAASKASKEFFHNTDISYCHFHFAQAIWRKIKNLNSVIHEHLILSIMHMLYVYYSDLIIEAHEKNIQKHIVDLISLPMVPTNLVRERFEIISQELCWEDLSFKPFISYLRRTYINSKQFPIASWNHYNYLGIRSRTNNRLEGSHRQLKKYI</sequence>
<dbReference type="EMBL" id="CAJOAX010010698">
    <property type="protein sequence ID" value="CAF4079782.1"/>
    <property type="molecule type" value="Genomic_DNA"/>
</dbReference>
<evidence type="ECO:0000313" key="2">
    <source>
        <dbReference type="Proteomes" id="UP000663823"/>
    </source>
</evidence>
<comment type="caution">
    <text evidence="1">The sequence shown here is derived from an EMBL/GenBank/DDBJ whole genome shotgun (WGS) entry which is preliminary data.</text>
</comment>
<name>A0A819UGC8_9BILA</name>
<protein>
    <recommendedName>
        <fullName evidence="3">MULE transposase domain-containing protein</fullName>
    </recommendedName>
</protein>
<evidence type="ECO:0000313" key="1">
    <source>
        <dbReference type="EMBL" id="CAF4079782.1"/>
    </source>
</evidence>
<accession>A0A819UGC8</accession>
<dbReference type="Proteomes" id="UP000663823">
    <property type="component" value="Unassembled WGS sequence"/>
</dbReference>
<proteinExistence type="predicted"/>
<evidence type="ECO:0008006" key="3">
    <source>
        <dbReference type="Google" id="ProtNLM"/>
    </source>
</evidence>
<organism evidence="1 2">
    <name type="scientific">Rotaria sordida</name>
    <dbReference type="NCBI Taxonomy" id="392033"/>
    <lineage>
        <taxon>Eukaryota</taxon>
        <taxon>Metazoa</taxon>
        <taxon>Spiralia</taxon>
        <taxon>Gnathifera</taxon>
        <taxon>Rotifera</taxon>
        <taxon>Eurotatoria</taxon>
        <taxon>Bdelloidea</taxon>
        <taxon>Philodinida</taxon>
        <taxon>Philodinidae</taxon>
        <taxon>Rotaria</taxon>
    </lineage>
</organism>
<reference evidence="1" key="1">
    <citation type="submission" date="2021-02" db="EMBL/GenBank/DDBJ databases">
        <authorList>
            <person name="Nowell W R."/>
        </authorList>
    </citation>
    <scope>NUCLEOTIDE SEQUENCE</scope>
</reference>
<gene>
    <name evidence="1" type="ORF">OTI717_LOCUS33128</name>
</gene>
<dbReference type="AlphaFoldDB" id="A0A819UGC8"/>